<dbReference type="SUPFAM" id="SSF46689">
    <property type="entry name" value="Homeodomain-like"/>
    <property type="match status" value="1"/>
</dbReference>
<evidence type="ECO:0000313" key="2">
    <source>
        <dbReference type="Proteomes" id="UP000076925"/>
    </source>
</evidence>
<dbReference type="PANTHER" id="PTHR34849:SF4">
    <property type="entry name" value="SLR1209 PROTEIN"/>
    <property type="match status" value="1"/>
</dbReference>
<dbReference type="InterPro" id="IPR036388">
    <property type="entry name" value="WH-like_DNA-bd_sf"/>
</dbReference>
<dbReference type="InterPro" id="IPR009057">
    <property type="entry name" value="Homeodomain-like_sf"/>
</dbReference>
<gene>
    <name evidence="1" type="ORF">WA1_01230</name>
</gene>
<dbReference type="AlphaFoldDB" id="A0A139XHV4"/>
<dbReference type="Gene3D" id="1.10.10.10">
    <property type="entry name" value="Winged helix-like DNA-binding domain superfamily/Winged helix DNA-binding domain"/>
    <property type="match status" value="1"/>
</dbReference>
<keyword evidence="2" id="KW-1185">Reference proteome</keyword>
<dbReference type="EMBL" id="ANNX02000012">
    <property type="protein sequence ID" value="KYC44212.1"/>
    <property type="molecule type" value="Genomic_DNA"/>
</dbReference>
<dbReference type="Proteomes" id="UP000076925">
    <property type="component" value="Unassembled WGS sequence"/>
</dbReference>
<dbReference type="STRING" id="128403.WA1_01230"/>
<organism evidence="1 2">
    <name type="scientific">Scytonema hofmannii PCC 7110</name>
    <dbReference type="NCBI Taxonomy" id="128403"/>
    <lineage>
        <taxon>Bacteria</taxon>
        <taxon>Bacillati</taxon>
        <taxon>Cyanobacteriota</taxon>
        <taxon>Cyanophyceae</taxon>
        <taxon>Nostocales</taxon>
        <taxon>Scytonemataceae</taxon>
        <taxon>Scytonema</taxon>
    </lineage>
</organism>
<comment type="caution">
    <text evidence="1">The sequence shown here is derived from an EMBL/GenBank/DDBJ whole genome shotgun (WGS) entry which is preliminary data.</text>
</comment>
<evidence type="ECO:0008006" key="3">
    <source>
        <dbReference type="Google" id="ProtNLM"/>
    </source>
</evidence>
<dbReference type="Pfam" id="PF04255">
    <property type="entry name" value="DUF433"/>
    <property type="match status" value="1"/>
</dbReference>
<name>A0A139XHV4_9CYAN</name>
<reference evidence="1 2" key="1">
    <citation type="journal article" date="2013" name="Genome Biol. Evol.">
        <title>Genomes of Stigonematalean cyanobacteria (subsection V) and the evolution of oxygenic photosynthesis from prokaryotes to plastids.</title>
        <authorList>
            <person name="Dagan T."/>
            <person name="Roettger M."/>
            <person name="Stucken K."/>
            <person name="Landan G."/>
            <person name="Koch R."/>
            <person name="Major P."/>
            <person name="Gould S.B."/>
            <person name="Goremykin V.V."/>
            <person name="Rippka R."/>
            <person name="Tandeau de Marsac N."/>
            <person name="Gugger M."/>
            <person name="Lockhart P.J."/>
            <person name="Allen J.F."/>
            <person name="Brune I."/>
            <person name="Maus I."/>
            <person name="Puhler A."/>
            <person name="Martin W.F."/>
        </authorList>
    </citation>
    <scope>NUCLEOTIDE SEQUENCE [LARGE SCALE GENOMIC DNA]</scope>
    <source>
        <strain evidence="1 2">PCC 7110</strain>
    </source>
</reference>
<evidence type="ECO:0000313" key="1">
    <source>
        <dbReference type="EMBL" id="KYC44212.1"/>
    </source>
</evidence>
<dbReference type="PANTHER" id="PTHR34849">
    <property type="entry name" value="SSL5025 PROTEIN"/>
    <property type="match status" value="1"/>
</dbReference>
<dbReference type="InterPro" id="IPR007367">
    <property type="entry name" value="DUF433"/>
</dbReference>
<accession>A0A139XHV4</accession>
<dbReference type="OrthoDB" id="573495at2"/>
<sequence>MSKRTQLLEAIAALPEELVDQVSIYVQMLQNPIQITPGVCGGQARIRNTRIPVWTLVAYRQQGSPDEELLANYPGLTAHDLSAAWDYYEQNREQVDREIAQDEAV</sequence>
<dbReference type="RefSeq" id="WP_026135296.1">
    <property type="nucleotide sequence ID" value="NZ_KQ976354.1"/>
</dbReference>
<protein>
    <recommendedName>
        <fullName evidence="3">DUF433 domain-containing protein</fullName>
    </recommendedName>
</protein>
<dbReference type="Gene3D" id="1.20.5.800">
    <property type="entry name" value="Alr1493-like domains"/>
    <property type="match status" value="1"/>
</dbReference>
<proteinExistence type="predicted"/>